<organism evidence="2 3">
    <name type="scientific">Candidatus Woykebacteria bacterium GWA1_44_8</name>
    <dbReference type="NCBI Taxonomy" id="1802591"/>
    <lineage>
        <taxon>Bacteria</taxon>
        <taxon>Candidatus Woykeibacteriota</taxon>
    </lineage>
</organism>
<dbReference type="SUPFAM" id="SSF89623">
    <property type="entry name" value="Ribose/Galactose isomerase RpiB/AlsB"/>
    <property type="match status" value="1"/>
</dbReference>
<protein>
    <submittedName>
        <fullName evidence="2">Ribose-5-phosphate isomerase</fullName>
    </submittedName>
</protein>
<dbReference type="Gene3D" id="3.40.1400.10">
    <property type="entry name" value="Sugar-phosphate isomerase, RpiB/LacA/LacB"/>
    <property type="match status" value="1"/>
</dbReference>
<accession>A0A1G1W4U5</accession>
<sequence length="157" mass="17215">MIYLASDHAGFELKEKIEAFLRASGYDVEDVGPHEFDANDDYPDTIYPAAKKVAGTPGARGIIFGKSGQGEAMVANKVKGIRAAVYYGDPSKGSELEVVELSRLHNNANVVSIASGFVTEEQAKKAVEKWLNTEFTMAERHVRRIKKIGTLERKLGD</sequence>
<dbReference type="NCBIfam" id="TIGR00689">
    <property type="entry name" value="rpiB_lacA_lacB"/>
    <property type="match status" value="1"/>
</dbReference>
<dbReference type="InterPro" id="IPR036569">
    <property type="entry name" value="RpiB_LacA_LacB_sf"/>
</dbReference>
<proteinExistence type="inferred from homology"/>
<dbReference type="PANTHER" id="PTHR30345">
    <property type="entry name" value="RIBOSE-5-PHOSPHATE ISOMERASE B"/>
    <property type="match status" value="1"/>
</dbReference>
<dbReference type="Proteomes" id="UP000176299">
    <property type="component" value="Unassembled WGS sequence"/>
</dbReference>
<dbReference type="GO" id="GO:0009052">
    <property type="term" value="P:pentose-phosphate shunt, non-oxidative branch"/>
    <property type="evidence" value="ECO:0007669"/>
    <property type="project" value="TreeGrafter"/>
</dbReference>
<dbReference type="PIRSF" id="PIRSF005384">
    <property type="entry name" value="RpiB_LacA_B"/>
    <property type="match status" value="1"/>
</dbReference>
<dbReference type="AlphaFoldDB" id="A0A1G1W4U5"/>
<dbReference type="EMBL" id="MHCN01000001">
    <property type="protein sequence ID" value="OGY22689.1"/>
    <property type="molecule type" value="Genomic_DNA"/>
</dbReference>
<dbReference type="GO" id="GO:0019316">
    <property type="term" value="P:D-allose catabolic process"/>
    <property type="evidence" value="ECO:0007669"/>
    <property type="project" value="TreeGrafter"/>
</dbReference>
<name>A0A1G1W4U5_9BACT</name>
<evidence type="ECO:0000313" key="2">
    <source>
        <dbReference type="EMBL" id="OGY22689.1"/>
    </source>
</evidence>
<dbReference type="InterPro" id="IPR003500">
    <property type="entry name" value="RpiB_LacA_LacB"/>
</dbReference>
<evidence type="ECO:0000256" key="1">
    <source>
        <dbReference type="ARBA" id="ARBA00008754"/>
    </source>
</evidence>
<gene>
    <name evidence="2" type="ORF">A2113_02250</name>
</gene>
<dbReference type="GO" id="GO:0004751">
    <property type="term" value="F:ribose-5-phosphate isomerase activity"/>
    <property type="evidence" value="ECO:0007669"/>
    <property type="project" value="TreeGrafter"/>
</dbReference>
<keyword evidence="2" id="KW-0413">Isomerase</keyword>
<dbReference type="Pfam" id="PF02502">
    <property type="entry name" value="LacAB_rpiB"/>
    <property type="match status" value="1"/>
</dbReference>
<reference evidence="2 3" key="1">
    <citation type="journal article" date="2016" name="Nat. Commun.">
        <title>Thousands of microbial genomes shed light on interconnected biogeochemical processes in an aquifer system.</title>
        <authorList>
            <person name="Anantharaman K."/>
            <person name="Brown C.T."/>
            <person name="Hug L.A."/>
            <person name="Sharon I."/>
            <person name="Castelle C.J."/>
            <person name="Probst A.J."/>
            <person name="Thomas B.C."/>
            <person name="Singh A."/>
            <person name="Wilkins M.J."/>
            <person name="Karaoz U."/>
            <person name="Brodie E.L."/>
            <person name="Williams K.H."/>
            <person name="Hubbard S.S."/>
            <person name="Banfield J.F."/>
        </authorList>
    </citation>
    <scope>NUCLEOTIDE SEQUENCE [LARGE SCALE GENOMIC DNA]</scope>
</reference>
<evidence type="ECO:0000313" key="3">
    <source>
        <dbReference type="Proteomes" id="UP000176299"/>
    </source>
</evidence>
<dbReference type="STRING" id="1802591.A2113_02250"/>
<dbReference type="PANTHER" id="PTHR30345:SF0">
    <property type="entry name" value="DNA DAMAGE-REPAIR_TOLERATION PROTEIN DRT102"/>
    <property type="match status" value="1"/>
</dbReference>
<dbReference type="NCBIfam" id="NF004051">
    <property type="entry name" value="PRK05571.1"/>
    <property type="match status" value="1"/>
</dbReference>
<comment type="caution">
    <text evidence="2">The sequence shown here is derived from an EMBL/GenBank/DDBJ whole genome shotgun (WGS) entry which is preliminary data.</text>
</comment>
<comment type="similarity">
    <text evidence="1">Belongs to the LacAB/RpiB family.</text>
</comment>